<dbReference type="Proteomes" id="UP000646745">
    <property type="component" value="Unassembled WGS sequence"/>
</dbReference>
<comment type="caution">
    <text evidence="6">The sequence shown here is derived from an EMBL/GenBank/DDBJ whole genome shotgun (WGS) entry which is preliminary data.</text>
</comment>
<dbReference type="NCBIfam" id="NF009048">
    <property type="entry name" value="PRK12382.1"/>
    <property type="match status" value="1"/>
</dbReference>
<keyword evidence="1 4" id="KW-0812">Transmembrane</keyword>
<keyword evidence="3 4" id="KW-0472">Membrane</keyword>
<dbReference type="RefSeq" id="WP_189443248.1">
    <property type="nucleotide sequence ID" value="NZ_BMZI01000002.1"/>
</dbReference>
<reference evidence="7" key="1">
    <citation type="journal article" date="2019" name="Int. J. Syst. Evol. Microbiol.">
        <title>The Global Catalogue of Microorganisms (GCM) 10K type strain sequencing project: providing services to taxonomists for standard genome sequencing and annotation.</title>
        <authorList>
            <consortium name="The Broad Institute Genomics Platform"/>
            <consortium name="The Broad Institute Genome Sequencing Center for Infectious Disease"/>
            <person name="Wu L."/>
            <person name="Ma J."/>
        </authorList>
    </citation>
    <scope>NUCLEOTIDE SEQUENCE [LARGE SCALE GENOMIC DNA]</scope>
    <source>
        <strain evidence="7">KCTC 32998</strain>
    </source>
</reference>
<dbReference type="PANTHER" id="PTHR23531">
    <property type="entry name" value="QUINOLENE RESISTANCE PROTEIN NORA"/>
    <property type="match status" value="1"/>
</dbReference>
<feature type="transmembrane region" description="Helical" evidence="4">
    <location>
        <begin position="151"/>
        <end position="171"/>
    </location>
</feature>
<organism evidence="6 7">
    <name type="scientific">Salinicola rhizosphaerae</name>
    <dbReference type="NCBI Taxonomy" id="1443141"/>
    <lineage>
        <taxon>Bacteria</taxon>
        <taxon>Pseudomonadati</taxon>
        <taxon>Pseudomonadota</taxon>
        <taxon>Gammaproteobacteria</taxon>
        <taxon>Oceanospirillales</taxon>
        <taxon>Halomonadaceae</taxon>
        <taxon>Salinicola</taxon>
    </lineage>
</organism>
<sequence length="398" mass="41427">MAEAVSADTPLDTGTLRRLVLLTISLFLSYLCVAMALPVVSVYVNHELGMSDTLGGLAVGIAFLSTILTRNLAGRTSDRRGGRVSMFYGLALYVLASLVCLGSTWSSLSPGLAYAVLIVGRLILGLGESLTVIGMVSWGIGLTGHARSGRVLSLMGMGMYGAFAVGGPLGLALFEQLGFSGLMAIACVLPLAGMLLVRPVPADQPQPGERQPFWHIIGRIWRPGLAVCLQGVGFAALGAFVSLYFHAEGWPHAGWGLTGFGIGFVLMRLLCGHLPDRIGGTRVAMASLAVEACGQALLWLAVGPWMALVGAFLTGVGCSMVFPAMGVEVVRRVPASERGTAMGGFAAFQDVAYGATGPIAGLFAGAFGYANIFLLGLLAALLGLVMAWLAHREPELAT</sequence>
<evidence type="ECO:0000259" key="5">
    <source>
        <dbReference type="PROSITE" id="PS50850"/>
    </source>
</evidence>
<keyword evidence="7" id="KW-1185">Reference proteome</keyword>
<dbReference type="InterPro" id="IPR052714">
    <property type="entry name" value="MFS_Exporter"/>
</dbReference>
<dbReference type="InterPro" id="IPR036259">
    <property type="entry name" value="MFS_trans_sf"/>
</dbReference>
<feature type="domain" description="Major facilitator superfamily (MFS) profile" evidence="5">
    <location>
        <begin position="179"/>
        <end position="398"/>
    </location>
</feature>
<dbReference type="Pfam" id="PF07690">
    <property type="entry name" value="MFS_1"/>
    <property type="match status" value="1"/>
</dbReference>
<evidence type="ECO:0000256" key="3">
    <source>
        <dbReference type="ARBA" id="ARBA00023136"/>
    </source>
</evidence>
<gene>
    <name evidence="6" type="ORF">GCM10009038_07200</name>
</gene>
<feature type="transmembrane region" description="Helical" evidence="4">
    <location>
        <begin position="54"/>
        <end position="73"/>
    </location>
</feature>
<protein>
    <recommendedName>
        <fullName evidence="4">Uncharacterized MFS-type transporter GCM10009038_07200</fullName>
    </recommendedName>
</protein>
<evidence type="ECO:0000313" key="6">
    <source>
        <dbReference type="EMBL" id="GHB12071.1"/>
    </source>
</evidence>
<dbReference type="HAMAP" id="MF_02091">
    <property type="entry name" value="MFS_YfcJ"/>
    <property type="match status" value="1"/>
</dbReference>
<comment type="subcellular location">
    <subcellularLocation>
        <location evidence="4">Cell inner membrane</location>
        <topology evidence="4">Multi-pass membrane protein</topology>
    </subcellularLocation>
</comment>
<accession>A0ABQ3DXM5</accession>
<name>A0ABQ3DXM5_9GAMM</name>
<feature type="transmembrane region" description="Helical" evidence="4">
    <location>
        <begin position="177"/>
        <end position="197"/>
    </location>
</feature>
<feature type="transmembrane region" description="Helical" evidence="4">
    <location>
        <begin position="19"/>
        <end position="42"/>
    </location>
</feature>
<keyword evidence="4" id="KW-0997">Cell inner membrane</keyword>
<dbReference type="Gene3D" id="1.20.1250.20">
    <property type="entry name" value="MFS general substrate transporter like domains"/>
    <property type="match status" value="1"/>
</dbReference>
<keyword evidence="4" id="KW-1003">Cell membrane</keyword>
<evidence type="ECO:0000256" key="2">
    <source>
        <dbReference type="ARBA" id="ARBA00022989"/>
    </source>
</evidence>
<dbReference type="EMBL" id="BMZI01000002">
    <property type="protein sequence ID" value="GHB12071.1"/>
    <property type="molecule type" value="Genomic_DNA"/>
</dbReference>
<dbReference type="InterPro" id="IPR020846">
    <property type="entry name" value="MFS_dom"/>
</dbReference>
<feature type="transmembrane region" description="Helical" evidence="4">
    <location>
        <begin position="85"/>
        <end position="106"/>
    </location>
</feature>
<feature type="transmembrane region" description="Helical" evidence="4">
    <location>
        <begin position="224"/>
        <end position="247"/>
    </location>
</feature>
<dbReference type="NCBIfam" id="NF003477">
    <property type="entry name" value="PRK05122.1"/>
    <property type="match status" value="1"/>
</dbReference>
<keyword evidence="4" id="KW-0813">Transport</keyword>
<keyword evidence="2 4" id="KW-1133">Transmembrane helix</keyword>
<feature type="transmembrane region" description="Helical" evidence="4">
    <location>
        <begin position="253"/>
        <end position="271"/>
    </location>
</feature>
<comment type="caution">
    <text evidence="4">Lacks conserved residue(s) required for the propagation of feature annotation.</text>
</comment>
<comment type="similarity">
    <text evidence="4">Belongs to the major facilitator superfamily. YfcJ family.</text>
</comment>
<dbReference type="InterPro" id="IPR037541">
    <property type="entry name" value="MFS_YfcJ"/>
</dbReference>
<feature type="transmembrane region" description="Helical" evidence="4">
    <location>
        <begin position="369"/>
        <end position="390"/>
    </location>
</feature>
<evidence type="ECO:0000256" key="1">
    <source>
        <dbReference type="ARBA" id="ARBA00022692"/>
    </source>
</evidence>
<feature type="transmembrane region" description="Helical" evidence="4">
    <location>
        <begin position="112"/>
        <end position="139"/>
    </location>
</feature>
<dbReference type="CDD" id="cd17489">
    <property type="entry name" value="MFS_YfcJ_like"/>
    <property type="match status" value="1"/>
</dbReference>
<dbReference type="SUPFAM" id="SSF103473">
    <property type="entry name" value="MFS general substrate transporter"/>
    <property type="match status" value="1"/>
</dbReference>
<dbReference type="PANTHER" id="PTHR23531:SF1">
    <property type="entry name" value="QUINOLENE RESISTANCE PROTEIN NORA"/>
    <property type="match status" value="1"/>
</dbReference>
<dbReference type="InterPro" id="IPR011701">
    <property type="entry name" value="MFS"/>
</dbReference>
<evidence type="ECO:0000313" key="7">
    <source>
        <dbReference type="Proteomes" id="UP000646745"/>
    </source>
</evidence>
<proteinExistence type="inferred from homology"/>
<evidence type="ECO:0000256" key="4">
    <source>
        <dbReference type="HAMAP-Rule" id="MF_02091"/>
    </source>
</evidence>
<dbReference type="PROSITE" id="PS50850">
    <property type="entry name" value="MFS"/>
    <property type="match status" value="1"/>
</dbReference>